<dbReference type="Proteomes" id="UP000554004">
    <property type="component" value="Unassembled WGS sequence"/>
</dbReference>
<keyword evidence="1 5" id="KW-0808">Transferase</keyword>
<evidence type="ECO:0000256" key="3">
    <source>
        <dbReference type="SAM" id="MobiDB-lite"/>
    </source>
</evidence>
<comment type="caution">
    <text evidence="5">The sequence shown here is derived from an EMBL/GenBank/DDBJ whole genome shotgun (WGS) entry which is preliminary data.</text>
</comment>
<dbReference type="PANTHER" id="PTHR43793">
    <property type="entry name" value="FAD SYNTHASE"/>
    <property type="match status" value="1"/>
</dbReference>
<name>A0A847ET54_9BACT</name>
<evidence type="ECO:0000259" key="4">
    <source>
        <dbReference type="Pfam" id="PF01467"/>
    </source>
</evidence>
<evidence type="ECO:0000256" key="1">
    <source>
        <dbReference type="ARBA" id="ARBA00022679"/>
    </source>
</evidence>
<dbReference type="SUPFAM" id="SSF52374">
    <property type="entry name" value="Nucleotidylyl transferase"/>
    <property type="match status" value="1"/>
</dbReference>
<dbReference type="InterPro" id="IPR050385">
    <property type="entry name" value="Archaeal_FAD_synthase"/>
</dbReference>
<feature type="domain" description="Cytidyltransferase-like" evidence="4">
    <location>
        <begin position="25"/>
        <end position="114"/>
    </location>
</feature>
<keyword evidence="2 5" id="KW-0548">Nucleotidyltransferase</keyword>
<feature type="non-terminal residue" evidence="5">
    <location>
        <position position="133"/>
    </location>
</feature>
<dbReference type="GO" id="GO:0016779">
    <property type="term" value="F:nucleotidyltransferase activity"/>
    <property type="evidence" value="ECO:0007669"/>
    <property type="project" value="UniProtKB-KW"/>
</dbReference>
<reference evidence="5 6" key="1">
    <citation type="journal article" date="2020" name="Biotechnol. Biofuels">
        <title>New insights from the biogas microbiome by comprehensive genome-resolved metagenomics of nearly 1600 species originating from multiple anaerobic digesters.</title>
        <authorList>
            <person name="Campanaro S."/>
            <person name="Treu L."/>
            <person name="Rodriguez-R L.M."/>
            <person name="Kovalovszki A."/>
            <person name="Ziels R.M."/>
            <person name="Maus I."/>
            <person name="Zhu X."/>
            <person name="Kougias P.G."/>
            <person name="Basile A."/>
            <person name="Luo G."/>
            <person name="Schluter A."/>
            <person name="Konstantinidis K.T."/>
            <person name="Angelidaki I."/>
        </authorList>
    </citation>
    <scope>NUCLEOTIDE SEQUENCE [LARGE SCALE GENOMIC DNA]</scope>
    <source>
        <strain evidence="5">AS06rmzACSIP_421</strain>
    </source>
</reference>
<sequence length="133" mass="14580">MVIPLKDFPKLRETELNGKTISSTSGYFDPIHPGHVSCIMESKKFGDILVVIVDGDSRCVNKKGKPFIPAIDRADIVDAIKGVDYVIIHENPNATNCAEVLEVVKPDVFCKGGDRNDKDRNDPNSGLKVEADL</sequence>
<accession>A0A847ET54</accession>
<organism evidence="5 6">
    <name type="scientific">Candidatus Dojkabacteria bacterium</name>
    <dbReference type="NCBI Taxonomy" id="2099670"/>
    <lineage>
        <taxon>Bacteria</taxon>
        <taxon>Candidatus Dojkabacteria</taxon>
    </lineage>
</organism>
<dbReference type="PANTHER" id="PTHR43793:SF2">
    <property type="entry name" value="BIFUNCTIONAL PROTEIN HLDE"/>
    <property type="match status" value="1"/>
</dbReference>
<protein>
    <submittedName>
        <fullName evidence="5">Adenylyltransferase/cytidyltransferase family protein</fullName>
    </submittedName>
</protein>
<gene>
    <name evidence="5" type="ORF">GX618_01850</name>
</gene>
<evidence type="ECO:0000313" key="5">
    <source>
        <dbReference type="EMBL" id="NLE30997.1"/>
    </source>
</evidence>
<dbReference type="Gene3D" id="3.40.50.620">
    <property type="entry name" value="HUPs"/>
    <property type="match status" value="1"/>
</dbReference>
<dbReference type="InterPro" id="IPR014729">
    <property type="entry name" value="Rossmann-like_a/b/a_fold"/>
</dbReference>
<dbReference type="InterPro" id="IPR004821">
    <property type="entry name" value="Cyt_trans-like"/>
</dbReference>
<dbReference type="Pfam" id="PF01467">
    <property type="entry name" value="CTP_transf_like"/>
    <property type="match status" value="1"/>
</dbReference>
<dbReference type="AlphaFoldDB" id="A0A847ET54"/>
<feature type="compositionally biased region" description="Basic and acidic residues" evidence="3">
    <location>
        <begin position="112"/>
        <end position="122"/>
    </location>
</feature>
<evidence type="ECO:0000313" key="6">
    <source>
        <dbReference type="Proteomes" id="UP000554004"/>
    </source>
</evidence>
<feature type="region of interest" description="Disordered" evidence="3">
    <location>
        <begin position="112"/>
        <end position="133"/>
    </location>
</feature>
<dbReference type="NCBIfam" id="TIGR00125">
    <property type="entry name" value="cyt_tran_rel"/>
    <property type="match status" value="1"/>
</dbReference>
<proteinExistence type="predicted"/>
<evidence type="ECO:0000256" key="2">
    <source>
        <dbReference type="ARBA" id="ARBA00022695"/>
    </source>
</evidence>
<dbReference type="EMBL" id="JAAZAL010000068">
    <property type="protein sequence ID" value="NLE30997.1"/>
    <property type="molecule type" value="Genomic_DNA"/>
</dbReference>